<dbReference type="SMART" id="SM00220">
    <property type="entry name" value="S_TKc"/>
    <property type="match status" value="1"/>
</dbReference>
<dbReference type="InterPro" id="IPR050205">
    <property type="entry name" value="CDPK_Ser/Thr_kinases"/>
</dbReference>
<dbReference type="PROSITE" id="PS00108">
    <property type="entry name" value="PROTEIN_KINASE_ST"/>
    <property type="match status" value="1"/>
</dbReference>
<reference evidence="9 10" key="1">
    <citation type="journal article" date="2018" name="Mol. Biol. Evol.">
        <title>Analysis of the draft genome of the red seaweed Gracilariopsis chorda provides insights into genome size evolution in Rhodophyta.</title>
        <authorList>
            <person name="Lee J."/>
            <person name="Yang E.C."/>
            <person name="Graf L."/>
            <person name="Yang J.H."/>
            <person name="Qiu H."/>
            <person name="Zel Zion U."/>
            <person name="Chan C.X."/>
            <person name="Stephens T.G."/>
            <person name="Weber A.P.M."/>
            <person name="Boo G.H."/>
            <person name="Boo S.M."/>
            <person name="Kim K.M."/>
            <person name="Shin Y."/>
            <person name="Jung M."/>
            <person name="Lee S.J."/>
            <person name="Yim H.S."/>
            <person name="Lee J.H."/>
            <person name="Bhattacharya D."/>
            <person name="Yoon H.S."/>
        </authorList>
    </citation>
    <scope>NUCLEOTIDE SEQUENCE [LARGE SCALE GENOMIC DNA]</scope>
    <source>
        <strain evidence="9 10">SKKU-2015</strain>
        <tissue evidence="9">Whole body</tissue>
    </source>
</reference>
<sequence length="606" mass="67208">MSHLRHGRPHRIRGWALVRWRSARLAQRRYMRLVHYSLSVYDGPAEAHDLLVLQCCLLPSQVSAVPRRREIVVKMPADKLVVSLRTEREFDAWFTALCDAARVFDAFYTLVPGKQLGCGAFSTVFFAFDKGDGHHVAVKIVDKSLCSRVELTHAHTEARVMAFVTHPCIVQCLDVFDSPEAVHLVMNYMSASTLDSRMYATIPAKRPLLESVAATIMSRLLHALAYLHAENICHRDVKPDNILLTAHPNDNLWATTARLSDFGLAAFVDEEAHLTDIVGTPNYLAPEIISRHPDDNQRLGYGPPVDVWAAGVTMFWLLSGGTLPFDAADPATVLKNIRASRLKLSSDPWNRVSDHAKSLLRAFLHPNPSTRLTAAAACAHPWLRHSQQVLPVTSRTLSYRRVGRLTPADRWRVAILAVRAFLNLTACVDQHRVEQMYTIRRTQLQRAAEKRRETARRSDTNEKAPERAPAGADALGYNVGLIPSFAPKRRARAPPPDRAAKLRNSKSLSLEKRVFARISVERDSVGSDRSSTGAVSNVGAARSVDGDSLKSEDSEGGSSSSTRSSLRTFRLGSRGVKKISRFGASRAEGEQSRMSNDASRSTSHVL</sequence>
<evidence type="ECO:0000256" key="2">
    <source>
        <dbReference type="ARBA" id="ARBA00022679"/>
    </source>
</evidence>
<organism evidence="9 10">
    <name type="scientific">Gracilariopsis chorda</name>
    <dbReference type="NCBI Taxonomy" id="448386"/>
    <lineage>
        <taxon>Eukaryota</taxon>
        <taxon>Rhodophyta</taxon>
        <taxon>Florideophyceae</taxon>
        <taxon>Rhodymeniophycidae</taxon>
        <taxon>Gracilariales</taxon>
        <taxon>Gracilariaceae</taxon>
        <taxon>Gracilariopsis</taxon>
    </lineage>
</organism>
<dbReference type="GO" id="GO:0005524">
    <property type="term" value="F:ATP binding"/>
    <property type="evidence" value="ECO:0007669"/>
    <property type="project" value="UniProtKB-UniRule"/>
</dbReference>
<feature type="region of interest" description="Disordered" evidence="7">
    <location>
        <begin position="521"/>
        <end position="606"/>
    </location>
</feature>
<keyword evidence="3 6" id="KW-0547">Nucleotide-binding</keyword>
<evidence type="ECO:0000256" key="7">
    <source>
        <dbReference type="SAM" id="MobiDB-lite"/>
    </source>
</evidence>
<dbReference type="EMBL" id="NBIV01000047">
    <property type="protein sequence ID" value="PXF45983.1"/>
    <property type="molecule type" value="Genomic_DNA"/>
</dbReference>
<evidence type="ECO:0000313" key="10">
    <source>
        <dbReference type="Proteomes" id="UP000247409"/>
    </source>
</evidence>
<dbReference type="InterPro" id="IPR000719">
    <property type="entry name" value="Prot_kinase_dom"/>
</dbReference>
<dbReference type="SUPFAM" id="SSF56112">
    <property type="entry name" value="Protein kinase-like (PK-like)"/>
    <property type="match status" value="1"/>
</dbReference>
<dbReference type="SUPFAM" id="SSF50729">
    <property type="entry name" value="PH domain-like"/>
    <property type="match status" value="1"/>
</dbReference>
<protein>
    <submittedName>
        <fullName evidence="9">Putative myosin light chain kinase</fullName>
    </submittedName>
</protein>
<accession>A0A2V3IV66</accession>
<feature type="region of interest" description="Disordered" evidence="7">
    <location>
        <begin position="486"/>
        <end position="505"/>
    </location>
</feature>
<feature type="compositionally biased region" description="Basic and acidic residues" evidence="7">
    <location>
        <begin position="447"/>
        <end position="466"/>
    </location>
</feature>
<keyword evidence="2" id="KW-0808">Transferase</keyword>
<dbReference type="PROSITE" id="PS50011">
    <property type="entry name" value="PROTEIN_KINASE_DOM"/>
    <property type="match status" value="1"/>
</dbReference>
<evidence type="ECO:0000256" key="3">
    <source>
        <dbReference type="ARBA" id="ARBA00022741"/>
    </source>
</evidence>
<dbReference type="Pfam" id="PF00069">
    <property type="entry name" value="Pkinase"/>
    <property type="match status" value="1"/>
</dbReference>
<keyword evidence="4 9" id="KW-0418">Kinase</keyword>
<feature type="binding site" evidence="6">
    <location>
        <position position="139"/>
    </location>
    <ligand>
        <name>ATP</name>
        <dbReference type="ChEBI" id="CHEBI:30616"/>
    </ligand>
</feature>
<gene>
    <name evidence="9" type="ORF">BWQ96_04239</name>
</gene>
<evidence type="ECO:0000256" key="4">
    <source>
        <dbReference type="ARBA" id="ARBA00022777"/>
    </source>
</evidence>
<feature type="region of interest" description="Disordered" evidence="7">
    <location>
        <begin position="447"/>
        <end position="472"/>
    </location>
</feature>
<evidence type="ECO:0000259" key="8">
    <source>
        <dbReference type="PROSITE" id="PS50011"/>
    </source>
</evidence>
<proteinExistence type="predicted"/>
<dbReference type="Gene3D" id="1.10.510.10">
    <property type="entry name" value="Transferase(Phosphotransferase) domain 1"/>
    <property type="match status" value="1"/>
</dbReference>
<evidence type="ECO:0000256" key="6">
    <source>
        <dbReference type="PROSITE-ProRule" id="PRU10141"/>
    </source>
</evidence>
<comment type="caution">
    <text evidence="9">The sequence shown here is derived from an EMBL/GenBank/DDBJ whole genome shotgun (WGS) entry which is preliminary data.</text>
</comment>
<dbReference type="OrthoDB" id="40902at2759"/>
<keyword evidence="10" id="KW-1185">Reference proteome</keyword>
<dbReference type="AlphaFoldDB" id="A0A2V3IV66"/>
<evidence type="ECO:0000313" key="9">
    <source>
        <dbReference type="EMBL" id="PXF45983.1"/>
    </source>
</evidence>
<feature type="compositionally biased region" description="Polar residues" evidence="7">
    <location>
        <begin position="592"/>
        <end position="606"/>
    </location>
</feature>
<feature type="domain" description="Protein kinase" evidence="8">
    <location>
        <begin position="110"/>
        <end position="383"/>
    </location>
</feature>
<evidence type="ECO:0000256" key="5">
    <source>
        <dbReference type="ARBA" id="ARBA00022840"/>
    </source>
</evidence>
<evidence type="ECO:0000256" key="1">
    <source>
        <dbReference type="ARBA" id="ARBA00022527"/>
    </source>
</evidence>
<dbReference type="STRING" id="448386.A0A2V3IV66"/>
<dbReference type="GO" id="GO:0004674">
    <property type="term" value="F:protein serine/threonine kinase activity"/>
    <property type="evidence" value="ECO:0007669"/>
    <property type="project" value="UniProtKB-KW"/>
</dbReference>
<keyword evidence="1" id="KW-0723">Serine/threonine-protein kinase</keyword>
<feature type="compositionally biased region" description="Basic and acidic residues" evidence="7">
    <location>
        <begin position="544"/>
        <end position="553"/>
    </location>
</feature>
<dbReference type="Proteomes" id="UP000247409">
    <property type="component" value="Unassembled WGS sequence"/>
</dbReference>
<dbReference type="InterPro" id="IPR008271">
    <property type="entry name" value="Ser/Thr_kinase_AS"/>
</dbReference>
<feature type="compositionally biased region" description="Low complexity" evidence="7">
    <location>
        <begin position="556"/>
        <end position="574"/>
    </location>
</feature>
<name>A0A2V3IV66_9FLOR</name>
<keyword evidence="5 6" id="KW-0067">ATP-binding</keyword>
<dbReference type="PANTHER" id="PTHR24349">
    <property type="entry name" value="SERINE/THREONINE-PROTEIN KINASE"/>
    <property type="match status" value="1"/>
</dbReference>
<dbReference type="PROSITE" id="PS00107">
    <property type="entry name" value="PROTEIN_KINASE_ATP"/>
    <property type="match status" value="1"/>
</dbReference>
<dbReference type="InterPro" id="IPR011009">
    <property type="entry name" value="Kinase-like_dom_sf"/>
</dbReference>
<dbReference type="InterPro" id="IPR017441">
    <property type="entry name" value="Protein_kinase_ATP_BS"/>
</dbReference>